<dbReference type="FunFam" id="1.20.1250.20:FF:000196">
    <property type="entry name" value="MFS toxin efflux pump (AflT)"/>
    <property type="match status" value="1"/>
</dbReference>
<dbReference type="EMBL" id="KQ964265">
    <property type="protein sequence ID" value="KXJ86977.1"/>
    <property type="molecule type" value="Genomic_DNA"/>
</dbReference>
<dbReference type="AlphaFoldDB" id="A0A136IPY3"/>
<sequence>MALQSHRESLDATGRTTPTTEDHYTSTDSQTDEEKATVHSVPASHDDDEYPSGMPLVFIVVALGLSMFLVALDMTIVATAIPKITDEFRGLSEVAWYGSAFFMTVGGFQSAWGKAYKYFPLKITFLIAMFIFEVGSLICGVAPNSTALIVGRAIAGVGAAGLGSGCYTLIAFSATPVKRPMFTGIIGASYGIASVVGPLIGGAFTDHVSWRWCFYINLPIGGVSAAIIFFFFTAPSKAKPVEAPLREKLIQMDPIGTTLIMGAIIAYILAIQYGGQSAAWNSATVIGLLVGFGAIIVVFGVWEAYNGERSMIVPRLIKKQTVWVNAVYAFLLASSYFIIIYYLPIYFQSIDDVSPTMSGVRNIPIIVAVTFGTIFSGAFISKTGIATPLMVACAAIATISAGLMYTLDIGTDAGKWIGYQILAGAAYGIAFQIPMIHAQGNAEPEDLAVTTALVMFFQTVGGAFILSGAQSAFVNQLLAKLPEYAPNVDPHIIIATGATQIRTAFPADQVPGILMAYMAGIKVTFAIATASVGLAFVISIFSSWKRLNMEALKAVGGAA</sequence>
<dbReference type="Pfam" id="PF07690">
    <property type="entry name" value="MFS_1"/>
    <property type="match status" value="1"/>
</dbReference>
<feature type="transmembrane region" description="Helical" evidence="7">
    <location>
        <begin position="124"/>
        <end position="143"/>
    </location>
</feature>
<reference evidence="10" key="1">
    <citation type="submission" date="2016-02" db="EMBL/GenBank/DDBJ databases">
        <title>Draft genome sequence of Microdochium bolleyi, a fungal endophyte of beachgrass.</title>
        <authorList>
            <consortium name="DOE Joint Genome Institute"/>
            <person name="David A.S."/>
            <person name="May G."/>
            <person name="Haridas S."/>
            <person name="Lim J."/>
            <person name="Wang M."/>
            <person name="Labutti K."/>
            <person name="Lipzen A."/>
            <person name="Barry K."/>
            <person name="Grigoriev I.V."/>
        </authorList>
    </citation>
    <scope>NUCLEOTIDE SEQUENCE [LARGE SCALE GENOMIC DNA]</scope>
    <source>
        <strain evidence="10">J235TASD1</strain>
    </source>
</reference>
<evidence type="ECO:0000256" key="3">
    <source>
        <dbReference type="ARBA" id="ARBA00022692"/>
    </source>
</evidence>
<feature type="transmembrane region" description="Helical" evidence="7">
    <location>
        <begin position="387"/>
        <end position="405"/>
    </location>
</feature>
<dbReference type="PANTHER" id="PTHR23501">
    <property type="entry name" value="MAJOR FACILITATOR SUPERFAMILY"/>
    <property type="match status" value="1"/>
</dbReference>
<dbReference type="OrthoDB" id="10021397at2759"/>
<evidence type="ECO:0000256" key="2">
    <source>
        <dbReference type="ARBA" id="ARBA00022448"/>
    </source>
</evidence>
<gene>
    <name evidence="9" type="ORF">Micbo1qcDRAFT_236714</name>
</gene>
<evidence type="ECO:0000256" key="1">
    <source>
        <dbReference type="ARBA" id="ARBA00004141"/>
    </source>
</evidence>
<evidence type="ECO:0000313" key="9">
    <source>
        <dbReference type="EMBL" id="KXJ86977.1"/>
    </source>
</evidence>
<feature type="transmembrane region" description="Helical" evidence="7">
    <location>
        <begin position="214"/>
        <end position="234"/>
    </location>
</feature>
<feature type="transmembrane region" description="Helical" evidence="7">
    <location>
        <begin position="255"/>
        <end position="273"/>
    </location>
</feature>
<dbReference type="InterPro" id="IPR020846">
    <property type="entry name" value="MFS_dom"/>
</dbReference>
<evidence type="ECO:0000313" key="10">
    <source>
        <dbReference type="Proteomes" id="UP000070501"/>
    </source>
</evidence>
<dbReference type="FunFam" id="1.20.1720.10:FF:000012">
    <property type="entry name" value="MFS toxin efflux pump (AflT)"/>
    <property type="match status" value="1"/>
</dbReference>
<evidence type="ECO:0000256" key="6">
    <source>
        <dbReference type="SAM" id="MobiDB-lite"/>
    </source>
</evidence>
<dbReference type="PROSITE" id="PS50850">
    <property type="entry name" value="MFS"/>
    <property type="match status" value="1"/>
</dbReference>
<dbReference type="CDD" id="cd17502">
    <property type="entry name" value="MFS_Azr1_MDR_like"/>
    <property type="match status" value="1"/>
</dbReference>
<feature type="transmembrane region" description="Helical" evidence="7">
    <location>
        <begin position="182"/>
        <end position="202"/>
    </location>
</feature>
<dbReference type="SUPFAM" id="SSF103473">
    <property type="entry name" value="MFS general substrate transporter"/>
    <property type="match status" value="1"/>
</dbReference>
<dbReference type="PANTHER" id="PTHR23501:SF177">
    <property type="entry name" value="MAJOR FACILITATOR SUPERFAMILY (MFS) PROFILE DOMAIN-CONTAINING PROTEIN-RELATED"/>
    <property type="match status" value="1"/>
</dbReference>
<feature type="transmembrane region" description="Helical" evidence="7">
    <location>
        <begin position="149"/>
        <end position="170"/>
    </location>
</feature>
<feature type="transmembrane region" description="Helical" evidence="7">
    <location>
        <begin position="279"/>
        <end position="302"/>
    </location>
</feature>
<feature type="domain" description="Major facilitator superfamily (MFS) profile" evidence="8">
    <location>
        <begin position="59"/>
        <end position="547"/>
    </location>
</feature>
<evidence type="ECO:0000256" key="5">
    <source>
        <dbReference type="ARBA" id="ARBA00023136"/>
    </source>
</evidence>
<feature type="transmembrane region" description="Helical" evidence="7">
    <location>
        <begin position="363"/>
        <end position="380"/>
    </location>
</feature>
<feature type="transmembrane region" description="Helical" evidence="7">
    <location>
        <begin position="514"/>
        <end position="541"/>
    </location>
</feature>
<dbReference type="GO" id="GO:0022857">
    <property type="term" value="F:transmembrane transporter activity"/>
    <property type="evidence" value="ECO:0007669"/>
    <property type="project" value="InterPro"/>
</dbReference>
<accession>A0A136IPY3</accession>
<feature type="transmembrane region" description="Helical" evidence="7">
    <location>
        <begin position="94"/>
        <end position="112"/>
    </location>
</feature>
<dbReference type="InterPro" id="IPR011701">
    <property type="entry name" value="MFS"/>
</dbReference>
<proteinExistence type="predicted"/>
<evidence type="ECO:0000256" key="4">
    <source>
        <dbReference type="ARBA" id="ARBA00022989"/>
    </source>
</evidence>
<dbReference type="InterPro" id="IPR036259">
    <property type="entry name" value="MFS_trans_sf"/>
</dbReference>
<feature type="transmembrane region" description="Helical" evidence="7">
    <location>
        <begin position="447"/>
        <end position="469"/>
    </location>
</feature>
<keyword evidence="4 7" id="KW-1133">Transmembrane helix</keyword>
<keyword evidence="3 7" id="KW-0812">Transmembrane</keyword>
<dbReference type="Proteomes" id="UP000070501">
    <property type="component" value="Unassembled WGS sequence"/>
</dbReference>
<comment type="subcellular location">
    <subcellularLocation>
        <location evidence="1">Membrane</location>
        <topology evidence="1">Multi-pass membrane protein</topology>
    </subcellularLocation>
</comment>
<dbReference type="FunCoup" id="A0A136IPY3">
    <property type="interactions" value="63"/>
</dbReference>
<evidence type="ECO:0000256" key="7">
    <source>
        <dbReference type="SAM" id="Phobius"/>
    </source>
</evidence>
<feature type="compositionally biased region" description="Basic and acidic residues" evidence="6">
    <location>
        <begin position="1"/>
        <end position="10"/>
    </location>
</feature>
<feature type="region of interest" description="Disordered" evidence="6">
    <location>
        <begin position="1"/>
        <end position="47"/>
    </location>
</feature>
<dbReference type="InParanoid" id="A0A136IPY3"/>
<name>A0A136IPY3_9PEZI</name>
<evidence type="ECO:0000259" key="8">
    <source>
        <dbReference type="PROSITE" id="PS50850"/>
    </source>
</evidence>
<feature type="transmembrane region" description="Helical" evidence="7">
    <location>
        <begin position="322"/>
        <end position="343"/>
    </location>
</feature>
<keyword evidence="2" id="KW-0813">Transport</keyword>
<keyword evidence="10" id="KW-1185">Reference proteome</keyword>
<dbReference type="GO" id="GO:0005886">
    <property type="term" value="C:plasma membrane"/>
    <property type="evidence" value="ECO:0007669"/>
    <property type="project" value="TreeGrafter"/>
</dbReference>
<keyword evidence="5 7" id="KW-0472">Membrane</keyword>
<organism evidence="9 10">
    <name type="scientific">Microdochium bolleyi</name>
    <dbReference type="NCBI Taxonomy" id="196109"/>
    <lineage>
        <taxon>Eukaryota</taxon>
        <taxon>Fungi</taxon>
        <taxon>Dikarya</taxon>
        <taxon>Ascomycota</taxon>
        <taxon>Pezizomycotina</taxon>
        <taxon>Sordariomycetes</taxon>
        <taxon>Xylariomycetidae</taxon>
        <taxon>Xylariales</taxon>
        <taxon>Microdochiaceae</taxon>
        <taxon>Microdochium</taxon>
    </lineage>
</organism>
<feature type="transmembrane region" description="Helical" evidence="7">
    <location>
        <begin position="417"/>
        <end position="435"/>
    </location>
</feature>
<protein>
    <submittedName>
        <fullName evidence="9">Efflux pump antibiotic resistance protein</fullName>
    </submittedName>
</protein>
<feature type="transmembrane region" description="Helical" evidence="7">
    <location>
        <begin position="56"/>
        <end position="82"/>
    </location>
</feature>
<dbReference type="Gene3D" id="1.20.1250.20">
    <property type="entry name" value="MFS general substrate transporter like domains"/>
    <property type="match status" value="2"/>
</dbReference>